<dbReference type="SUPFAM" id="SSF48425">
    <property type="entry name" value="Sec7 domain"/>
    <property type="match status" value="1"/>
</dbReference>
<dbReference type="Gene3D" id="1.10.220.20">
    <property type="match status" value="1"/>
</dbReference>
<dbReference type="Proteomes" id="UP000008909">
    <property type="component" value="Unassembled WGS sequence"/>
</dbReference>
<dbReference type="InterPro" id="IPR023394">
    <property type="entry name" value="Sec7_C_sf"/>
</dbReference>
<dbReference type="InterPro" id="IPR001849">
    <property type="entry name" value="PH_domain"/>
</dbReference>
<dbReference type="PROSITE" id="PS50003">
    <property type="entry name" value="PH_DOMAIN"/>
    <property type="match status" value="1"/>
</dbReference>
<dbReference type="PANTHER" id="PTHR10663">
    <property type="entry name" value="GUANYL-NUCLEOTIDE EXCHANGE FACTOR"/>
    <property type="match status" value="1"/>
</dbReference>
<dbReference type="AlphaFoldDB" id="G7YM11"/>
<evidence type="ECO:0000313" key="4">
    <source>
        <dbReference type="Proteomes" id="UP000008909"/>
    </source>
</evidence>
<name>G7YM11_CLOSI</name>
<dbReference type="PROSITE" id="PS50190">
    <property type="entry name" value="SEC7"/>
    <property type="match status" value="1"/>
</dbReference>
<dbReference type="SUPFAM" id="SSF50729">
    <property type="entry name" value="PH domain-like"/>
    <property type="match status" value="1"/>
</dbReference>
<dbReference type="Gene3D" id="2.30.29.30">
    <property type="entry name" value="Pleckstrin-homology domain (PH domain)/Phosphotyrosine-binding domain (PTB)"/>
    <property type="match status" value="1"/>
</dbReference>
<dbReference type="InterPro" id="IPR035999">
    <property type="entry name" value="Sec7_dom_sf"/>
</dbReference>
<dbReference type="CDD" id="cd00171">
    <property type="entry name" value="Sec7"/>
    <property type="match status" value="1"/>
</dbReference>
<organism evidence="3 4">
    <name type="scientific">Clonorchis sinensis</name>
    <name type="common">Chinese liver fluke</name>
    <dbReference type="NCBI Taxonomy" id="79923"/>
    <lineage>
        <taxon>Eukaryota</taxon>
        <taxon>Metazoa</taxon>
        <taxon>Spiralia</taxon>
        <taxon>Lophotrochozoa</taxon>
        <taxon>Platyhelminthes</taxon>
        <taxon>Trematoda</taxon>
        <taxon>Digenea</taxon>
        <taxon>Opisthorchiida</taxon>
        <taxon>Opisthorchiata</taxon>
        <taxon>Opisthorchiidae</taxon>
        <taxon>Clonorchis</taxon>
    </lineage>
</organism>
<evidence type="ECO:0000259" key="2">
    <source>
        <dbReference type="PROSITE" id="PS50190"/>
    </source>
</evidence>
<evidence type="ECO:0000259" key="1">
    <source>
        <dbReference type="PROSITE" id="PS50003"/>
    </source>
</evidence>
<sequence length="1165" mass="133012">MEAGKSRPTMNRKIIVQRSTGLKLMVNPMAAMDSCAFKARQSNRLHVQIDVPTQLPQNTRLLMTVTLEIFLSNTTPTPFSMHCGFKFRCVRPTVFRYAVSLYPSFTLDDDLLLIQTPERFPSSYHFITTIPGTRYLKYGFQTSAVQTSQKCVSFQLKLEPVSVEETYMTDIQDIHEVDTAVAPSCIQDKFQFVKHSMTLELTLDETEKLKALRRQKIQVIKNIEAIKSELYEVTSQIESFGFPVDCEDPAERRRILGCQEFNNNPKQGLEYLFEQGLLERNPTSVARFFVEEHERLSKVVLGTYLGEVRKEFNMEVLDAFTRLHDFRNQEFLPSLRHFLLSFQLPGESQKIDRILTSFAEWYLEQNPTMFRSPHEAYVLAYAAILLNTTLHNTNAKSQTLGLADEKVFVRTLLDYDRETDLPEDLIRRVYQDIKNEPIRAASDDGLDGISQNGKVLMKGWLLKLGGRVKSWKRRWFVLTENSLVYYTTPDRQRNVKGVIPLDGLNIRLSQERTKENSFELFSIRNEVIKASKADKDGSSAPGHHTTYRLAAATTAERDRWIRMLESVTHKIAERRGARSTSVDCTTGTGSVNPRLSTRFMSASLKRSFLDGSFIVDELVFWLSSSPNDLQTCPSYREPDSSVGHGVATPSDPLCSGSLIHSVLLHGSKAWLLRAEDVKRFSVFGHRCLRSIARIWWEHRISKILKGHLPQNSYFVCPPELVAAAKRYCGKNIEFRSFCKSVTRIREVSVSDDQFHWYIVEPLVMGSRWAEMDSALLEKKWLKRRVETRLPTDRLVLYLHALNAPPQNFFPVQLAKPNDRLIKDRLHFCQIFTRDDLVGSVFSIRDTLGRAYWYSRGATEGAQYYPWKSHIEIRQYCRTPEFKANAFLIYGKTYNLQRLCSSDCHQNVIYLESSAAIMEYQTDDSVVKARILARKFETNLDCSCLGLDSLAISHSSRSLRVAWQLGTTGMLQQPDRKFKRLARGHTETQDSHWVVIRGVGQTNQISGVDMFTCSDVNIQMHPVCAGALVACVKRKDRVALQELLHRIPKKRPEHAEVVYYLSTPESACEQYLLQVDLMASPVSLQKEASTDVLLLGLSACIMVRSARVPKPSAHTKSVFTNISSIKDDHRCSSALLKEGQKHRNKTIASNITVNDRNDSVTGNDDD</sequence>
<reference evidence="3" key="1">
    <citation type="journal article" date="2011" name="Genome Biol.">
        <title>The draft genome of the carcinogenic human liver fluke Clonorchis sinensis.</title>
        <authorList>
            <person name="Wang X."/>
            <person name="Chen W."/>
            <person name="Huang Y."/>
            <person name="Sun J."/>
            <person name="Men J."/>
            <person name="Liu H."/>
            <person name="Luo F."/>
            <person name="Guo L."/>
            <person name="Lv X."/>
            <person name="Deng C."/>
            <person name="Zhou C."/>
            <person name="Fan Y."/>
            <person name="Li X."/>
            <person name="Huang L."/>
            <person name="Hu Y."/>
            <person name="Liang C."/>
            <person name="Hu X."/>
            <person name="Xu J."/>
            <person name="Yu X."/>
        </authorList>
    </citation>
    <scope>NUCLEOTIDE SEQUENCE [LARGE SCALE GENOMIC DNA]</scope>
    <source>
        <strain evidence="3">Henan</strain>
    </source>
</reference>
<dbReference type="Gene3D" id="1.10.1000.11">
    <property type="entry name" value="Arf Nucleotide-binding Site Opener,domain 2"/>
    <property type="match status" value="1"/>
</dbReference>
<dbReference type="Pfam" id="PF01369">
    <property type="entry name" value="Sec7"/>
    <property type="match status" value="1"/>
</dbReference>
<dbReference type="SMART" id="SM00222">
    <property type="entry name" value="Sec7"/>
    <property type="match status" value="1"/>
</dbReference>
<feature type="domain" description="SEC7" evidence="2">
    <location>
        <begin position="257"/>
        <end position="436"/>
    </location>
</feature>
<gene>
    <name evidence="3" type="ORF">CLF_111819</name>
</gene>
<dbReference type="GO" id="GO:0032012">
    <property type="term" value="P:regulation of ARF protein signal transduction"/>
    <property type="evidence" value="ECO:0007669"/>
    <property type="project" value="InterPro"/>
</dbReference>
<dbReference type="EMBL" id="DF143677">
    <property type="protein sequence ID" value="GAA53992.1"/>
    <property type="molecule type" value="Genomic_DNA"/>
</dbReference>
<dbReference type="SMART" id="SM00233">
    <property type="entry name" value="PH"/>
    <property type="match status" value="1"/>
</dbReference>
<reference key="2">
    <citation type="submission" date="2011-10" db="EMBL/GenBank/DDBJ databases">
        <title>The genome and transcriptome sequence of Clonorchis sinensis provide insights into the carcinogenic liver fluke.</title>
        <authorList>
            <person name="Wang X."/>
            <person name="Huang Y."/>
            <person name="Chen W."/>
            <person name="Liu H."/>
            <person name="Guo L."/>
            <person name="Chen Y."/>
            <person name="Luo F."/>
            <person name="Zhou W."/>
            <person name="Sun J."/>
            <person name="Mao Q."/>
            <person name="Liang P."/>
            <person name="Zhou C."/>
            <person name="Tian Y."/>
            <person name="Men J."/>
            <person name="Lv X."/>
            <person name="Huang L."/>
            <person name="Zhou J."/>
            <person name="Hu Y."/>
            <person name="Li R."/>
            <person name="Zhang F."/>
            <person name="Lei H."/>
            <person name="Li X."/>
            <person name="Hu X."/>
            <person name="Liang C."/>
            <person name="Xu J."/>
            <person name="Wu Z."/>
            <person name="Yu X."/>
        </authorList>
    </citation>
    <scope>NUCLEOTIDE SEQUENCE</scope>
    <source>
        <strain>Henan</strain>
    </source>
</reference>
<feature type="domain" description="PH" evidence="1">
    <location>
        <begin position="454"/>
        <end position="569"/>
    </location>
</feature>
<accession>G7YM11</accession>
<dbReference type="CDD" id="cd01252">
    <property type="entry name" value="PH_GRP1-like"/>
    <property type="match status" value="1"/>
</dbReference>
<keyword evidence="4" id="KW-1185">Reference proteome</keyword>
<protein>
    <submittedName>
        <fullName evidence="3">Cytohesin-3</fullName>
    </submittedName>
</protein>
<dbReference type="GO" id="GO:0005085">
    <property type="term" value="F:guanyl-nucleotide exchange factor activity"/>
    <property type="evidence" value="ECO:0007669"/>
    <property type="project" value="InterPro"/>
</dbReference>
<dbReference type="InterPro" id="IPR000904">
    <property type="entry name" value="Sec7_dom"/>
</dbReference>
<evidence type="ECO:0000313" key="3">
    <source>
        <dbReference type="EMBL" id="GAA53992.1"/>
    </source>
</evidence>
<dbReference type="Pfam" id="PF00169">
    <property type="entry name" value="PH"/>
    <property type="match status" value="1"/>
</dbReference>
<proteinExistence type="predicted"/>
<dbReference type="InterPro" id="IPR011993">
    <property type="entry name" value="PH-like_dom_sf"/>
</dbReference>